<protein>
    <submittedName>
        <fullName evidence="1">Uncharacterized protein</fullName>
    </submittedName>
</protein>
<evidence type="ECO:0000313" key="1">
    <source>
        <dbReference type="EMBL" id="KAJ3494124.1"/>
    </source>
</evidence>
<reference evidence="1" key="1">
    <citation type="submission" date="2022-07" db="EMBL/GenBank/DDBJ databases">
        <title>Genome Sequence of Lecanicillium saksenae.</title>
        <authorList>
            <person name="Buettner E."/>
        </authorList>
    </citation>
    <scope>NUCLEOTIDE SEQUENCE</scope>
    <source>
        <strain evidence="1">VT-O1</strain>
    </source>
</reference>
<sequence>MDRSVASLDSCDADLYTPPETTTTRPNPFEEDDASSRKRRRTSASASKSPSQQDSFGHDAAANNSIHLCGTNDVTATPEDVTATPEASAHITHTPEAPGSPTSLDPAGQLTLSLRRIVDDNRENILKSKSEFSGTRRNIQPSSRMRASSEDRDMMDQSSDDTSSAKDDFHEPVLRLTHYLVNEPDVDAANLEMLSIWMQSTIKFFEESDRSIILLTLQSHRKFWLSFPAVMNALTTTQAHGSSADSIIPAIHNILSLYSLFTAALVKFDNATLELALAGKIDFEEELALVSVESLHIWYDLLYIEERQPSTSDRRNIQSTWTRSEMSIILFSRFLGSHGNTTQWISKFAYNMSKFSTPPKFRVRDFALVVSILGDCISEEYRAGSEEDSDSNAVPPPPHLRHARETWLALSDAFLDIIDKNISALNNDTANRLLRSLSEIFAFVCRTDGGKTSQPDGVDQWLENYRSNYPSATAEVLKKGAPWQWRLRVLSKLIQSGLMQLRVMAVNTLGTSLSDMWAQEEGSDDSRDFIRHLGQIVNNELFEQIAGPSSHPEIILAGANAVVFLAISDMGTEMLLDQLWSSIQTSQDPRVADAITRVTNNVISVLSYTNLVHLCEKFDRVELKDFSPLLRQLWEASVGEMVSKAQLNSQALTAHPFLSSLRVLREVPTCENGARYMYADLQIAARQRVKELLSYGLEPDVRHELYRNCVLHLESDSKTTLGSLWFLSICMRPAIAGELQYLTETHDIVRVIVEELESALKSASSQQKLVLAGHANQARRDFISQILYFQPKSLTEELGARLWEALVGSKALNAADRSAAWQTISTVGKNSAFQNSFLQTCFSRYLPHLSPEWYCEGMLSFVKDNTMLLVSDGEDFNLDNEELVAQSGVEHLWRIIRFAQDENIARSAIALLAVGVYLDSGAITSCTVTRAQNIHLNLVRQCLSLMHKANDTIQNASSEDAADDDSIVVVEPEREISQQKREFLRTLRLLHYFLDAYRKNPRYATVDLRSLVPNCAEDMKGDEAELHYQTFGDDNNSEIQSLRIGQENTLASLLATLRDLTGFQSYKAYYRGQLFCPTELEVGKSLRELGMLHGLILLHKDAAAPEMPSHIKPGSSPIEIEILTHFPQLWHYLIMEESIAIDAYSFLVRLPADGQLKERLSKDGCKYEDEFNPDQPFRLLYTIFALIESVKDVQSRPCSTTSSSETTIIHEPYSHSVFNALYLLARGLDDERITEIKPDRLRVQITTTMLAQFVRLLDVEDTVASPSVVPNEDIPKPSASRILSILDSAMKSSEEEYAHLSAKCLTLILRLGLVDNQFWSAIAGDTSFPELMRRSCVLSNKKQFRHFCVSLIEDVAKREAQTEQSDGCITTYFWSWALETLAATPILQEDCHELLKLIGFLIGKMHETHAEIIKLEGLVQTFAKRLIEHTCTEDINQVDPCDVVAESLVNLLHACIHLDLSLAQSVSSASIFVLMKKHLFPHDEYGFDDSLPSIILNPETRRKLYECIFMHFRGYQDMLPEALQFLDEMVPFYTDGEPYIYDLPFSFEYDKALRSPAGYVGLQNLSNTCYLNSLVTQLYMNTSFRSYLTSFDVDEADETKALLYETKKLFGFLQESINRAVDPSTFVGTIKTYDQGPIDIHNQMDVDEFYNLLFDRWEAQLPNAAAKKQFRSIYGGQLVQQIKSKECGHISERLEPFSAIQCDIKGNSTLEDSLRAYVGGEIMDGDNKYKCSSCDRHVDAVKRACLKEVPDNVIFHLKRFEFNLQTLQRSKIDDHFAFPYMLDLQPYTVEYLSGSIPQNQQDMFELVGVLVHAGTAESGHYYSYVRERSPNKDAPVKWVEFNDDQVSIWNPASMETSTFGGPERQSIYEENGVSFDKSYSAYMLFYQRVSQSRPVLETQLSTQAGEPAPATIDGALKEHIRHENLLLLRRHCLFDPSHASFVQACVHRSMNPDRSLRDVPSEGDGGSQIPYRLAIETALSYLDQIFSRSKDPSFAISFCNVLADLATKHGACALSIFQYFQSRPAIFRSLLLRNPEKHIRAAVGHLFITCLETLSKTCPQLFYALPKAADSTNEDEDEEMGDDETGNGTILFQAVRLLDHLWKYFHHHIRAWDEYFSTVLRVARLGRHECSAILAADYLEKCLNIILADRSLELEQNFAKMLQNVYRRMAGQPPSYVAVLATIDYLMSRLEPEISHETIVETADERFAYDDEYLPWTAAEVARLLKHQDEDDTSFFMKRLLEIDQAPEITRRILERILRAGELPTSKLLNLLQQTIRGDATTEPLDAYIRASSVVVNSCSLISDAQGLIQHISAQAASFQGGEGAAFLGLIWQAIENNRSSEEEHVQMRVSTLRVTPTWAPYMLQYPDAPVRAGAEQLIDAALRSSSDEADPEDGEAAALPGEIGLAIGMTCLSFVQEVHIKRRTSIEREFAEILLRVLSKCNINVTESETLDEAAKEDFIEQYQDAIEQMAVLVVDRAEEEGSDWDGSALTSEPMEEDADTEEAVALLRTNGYA</sequence>
<name>A0ACC1QVX2_9HYPO</name>
<accession>A0ACC1QVX2</accession>
<dbReference type="Proteomes" id="UP001148737">
    <property type="component" value="Unassembled WGS sequence"/>
</dbReference>
<keyword evidence="2" id="KW-1185">Reference proteome</keyword>
<comment type="caution">
    <text evidence="1">The sequence shown here is derived from an EMBL/GenBank/DDBJ whole genome shotgun (WGS) entry which is preliminary data.</text>
</comment>
<organism evidence="1 2">
    <name type="scientific">Lecanicillium saksenae</name>
    <dbReference type="NCBI Taxonomy" id="468837"/>
    <lineage>
        <taxon>Eukaryota</taxon>
        <taxon>Fungi</taxon>
        <taxon>Dikarya</taxon>
        <taxon>Ascomycota</taxon>
        <taxon>Pezizomycotina</taxon>
        <taxon>Sordariomycetes</taxon>
        <taxon>Hypocreomycetidae</taxon>
        <taxon>Hypocreales</taxon>
        <taxon>Cordycipitaceae</taxon>
        <taxon>Lecanicillium</taxon>
    </lineage>
</organism>
<gene>
    <name evidence="1" type="ORF">NLG97_g4280</name>
</gene>
<dbReference type="EMBL" id="JANAKD010000411">
    <property type="protein sequence ID" value="KAJ3494124.1"/>
    <property type="molecule type" value="Genomic_DNA"/>
</dbReference>
<proteinExistence type="predicted"/>
<evidence type="ECO:0000313" key="2">
    <source>
        <dbReference type="Proteomes" id="UP001148737"/>
    </source>
</evidence>